<dbReference type="AlphaFoldDB" id="A0A7I8KXZ3"/>
<comment type="catalytic activity">
    <reaction evidence="5">
        <text>alpha-D-glucose = beta-D-glucose</text>
        <dbReference type="Rhea" id="RHEA:10264"/>
        <dbReference type="ChEBI" id="CHEBI:15903"/>
        <dbReference type="ChEBI" id="CHEBI:17925"/>
        <dbReference type="EC" id="5.1.3.3"/>
    </reaction>
</comment>
<evidence type="ECO:0000256" key="4">
    <source>
        <dbReference type="ARBA" id="ARBA00023277"/>
    </source>
</evidence>
<dbReference type="InterPro" id="IPR047215">
    <property type="entry name" value="Galactose_mutarotase-like"/>
</dbReference>
<dbReference type="InterPro" id="IPR008183">
    <property type="entry name" value="Aldose_1/G6P_1-epimerase"/>
</dbReference>
<dbReference type="InterPro" id="IPR014718">
    <property type="entry name" value="GH-type_carb-bd"/>
</dbReference>
<sequence>MAAGGAAMRVSFVFLLMATALFGLAASILPLEYFELKKGDFSLKCTNWGGTILSVVLPDSNGKLADIALGYDTSKSLGEYLKNPSSFGALVGRVANRISGAKFSLNGRTYKLFPNDGRNSLHGGHRGFSKVMWDVKEKDLEGPYPFVKFHYHSFDGEQGFPGDLDVFVTYKISGDYQLTVVMEAVPGKKPTPVNLVQHVYWNLGGHDSGTVLGHEVQIFAGHITPVDKELIPTGEIAAVAGTAYDFLEPRRVGSRIAEAGGYDINYVLDPAAAAADGMKRAAVVRDGGGSGRGFELWTNQPGVQFYTSNTLRAVGKGGAAYGPYSGLCLETQGFPDSVNHPQFPSQIVHPGETYLHRMLFKFSVE</sequence>
<feature type="binding site" evidence="7">
    <location>
        <position position="263"/>
    </location>
    <ligand>
        <name>beta-D-galactose</name>
        <dbReference type="ChEBI" id="CHEBI:27667"/>
    </ligand>
</feature>
<evidence type="ECO:0000313" key="10">
    <source>
        <dbReference type="EMBL" id="CAA7401865.1"/>
    </source>
</evidence>
<dbReference type="GO" id="GO:0004034">
    <property type="term" value="F:aldose 1-epimerase activity"/>
    <property type="evidence" value="ECO:0007669"/>
    <property type="project" value="UniProtKB-EC"/>
</dbReference>
<evidence type="ECO:0000256" key="8">
    <source>
        <dbReference type="PIRSR" id="PIRSR005096-3"/>
    </source>
</evidence>
<reference evidence="10" key="1">
    <citation type="submission" date="2020-02" db="EMBL/GenBank/DDBJ databases">
        <authorList>
            <person name="Scholz U."/>
            <person name="Mascher M."/>
            <person name="Fiebig A."/>
        </authorList>
    </citation>
    <scope>NUCLEOTIDE SEQUENCE</scope>
</reference>
<feature type="signal peptide" evidence="9">
    <location>
        <begin position="1"/>
        <end position="25"/>
    </location>
</feature>
<dbReference type="Proteomes" id="UP000663760">
    <property type="component" value="Chromosome 9"/>
</dbReference>
<gene>
    <name evidence="10" type="ORF">SI8410_09012543</name>
</gene>
<feature type="active site" description="Proton donor" evidence="6">
    <location>
        <position position="198"/>
    </location>
</feature>
<dbReference type="CDD" id="cd09019">
    <property type="entry name" value="galactose_mutarotase_like"/>
    <property type="match status" value="1"/>
</dbReference>
<feature type="active site" description="Proton acceptor" evidence="6">
    <location>
        <position position="330"/>
    </location>
</feature>
<dbReference type="GO" id="GO:0030246">
    <property type="term" value="F:carbohydrate binding"/>
    <property type="evidence" value="ECO:0007669"/>
    <property type="project" value="InterPro"/>
</dbReference>
<evidence type="ECO:0000256" key="1">
    <source>
        <dbReference type="ARBA" id="ARBA00005028"/>
    </source>
</evidence>
<name>A0A7I8KXZ3_SPIIN</name>
<organism evidence="10 11">
    <name type="scientific">Spirodela intermedia</name>
    <name type="common">Intermediate duckweed</name>
    <dbReference type="NCBI Taxonomy" id="51605"/>
    <lineage>
        <taxon>Eukaryota</taxon>
        <taxon>Viridiplantae</taxon>
        <taxon>Streptophyta</taxon>
        <taxon>Embryophyta</taxon>
        <taxon>Tracheophyta</taxon>
        <taxon>Spermatophyta</taxon>
        <taxon>Magnoliopsida</taxon>
        <taxon>Liliopsida</taxon>
        <taxon>Araceae</taxon>
        <taxon>Lemnoideae</taxon>
        <taxon>Spirodela</taxon>
    </lineage>
</organism>
<dbReference type="InterPro" id="IPR015443">
    <property type="entry name" value="Aldose_1-epimerase"/>
</dbReference>
<feature type="binding site" evidence="8">
    <location>
        <begin position="198"/>
        <end position="200"/>
    </location>
    <ligand>
        <name>beta-D-galactose</name>
        <dbReference type="ChEBI" id="CHEBI:27667"/>
    </ligand>
</feature>
<dbReference type="GO" id="GO:0006006">
    <property type="term" value="P:glucose metabolic process"/>
    <property type="evidence" value="ECO:0007669"/>
    <property type="project" value="TreeGrafter"/>
</dbReference>
<dbReference type="SUPFAM" id="SSF74650">
    <property type="entry name" value="Galactose mutarotase-like"/>
    <property type="match status" value="1"/>
</dbReference>
<feature type="chain" id="PRO_5029662770" description="Aldose 1-epimerase" evidence="9">
    <location>
        <begin position="26"/>
        <end position="365"/>
    </location>
</feature>
<dbReference type="NCBIfam" id="NF008277">
    <property type="entry name" value="PRK11055.1"/>
    <property type="match status" value="1"/>
</dbReference>
<evidence type="ECO:0000256" key="6">
    <source>
        <dbReference type="PIRSR" id="PIRSR005096-1"/>
    </source>
</evidence>
<dbReference type="EMBL" id="LR746272">
    <property type="protein sequence ID" value="CAA7401865.1"/>
    <property type="molecule type" value="Genomic_DNA"/>
</dbReference>
<keyword evidence="11" id="KW-1185">Reference proteome</keyword>
<proteinExistence type="inferred from homology"/>
<evidence type="ECO:0000256" key="7">
    <source>
        <dbReference type="PIRSR" id="PIRSR005096-2"/>
    </source>
</evidence>
<evidence type="ECO:0000256" key="5">
    <source>
        <dbReference type="PIRNR" id="PIRNR005096"/>
    </source>
</evidence>
<evidence type="ECO:0000256" key="3">
    <source>
        <dbReference type="ARBA" id="ARBA00023235"/>
    </source>
</evidence>
<dbReference type="UniPathway" id="UPA00242"/>
<evidence type="ECO:0000256" key="2">
    <source>
        <dbReference type="ARBA" id="ARBA00006206"/>
    </source>
</evidence>
<accession>A0A7I8KXZ3</accession>
<keyword evidence="3 5" id="KW-0413">Isomerase</keyword>
<evidence type="ECO:0000256" key="9">
    <source>
        <dbReference type="SAM" id="SignalP"/>
    </source>
</evidence>
<dbReference type="InterPro" id="IPR011013">
    <property type="entry name" value="Gal_mutarotase_sf_dom"/>
</dbReference>
<evidence type="ECO:0000313" key="11">
    <source>
        <dbReference type="Proteomes" id="UP000663760"/>
    </source>
</evidence>
<keyword evidence="9" id="KW-0732">Signal</keyword>
<feature type="binding site" evidence="8">
    <location>
        <begin position="96"/>
        <end position="97"/>
    </location>
    <ligand>
        <name>beta-D-galactose</name>
        <dbReference type="ChEBI" id="CHEBI:27667"/>
    </ligand>
</feature>
<comment type="pathway">
    <text evidence="1 5">Carbohydrate metabolism; hexose metabolism.</text>
</comment>
<dbReference type="OrthoDB" id="274691at2759"/>
<dbReference type="PANTHER" id="PTHR10091:SF0">
    <property type="entry name" value="GALACTOSE MUTAROTASE"/>
    <property type="match status" value="1"/>
</dbReference>
<comment type="similarity">
    <text evidence="2 5">Belongs to the aldose epimerase family.</text>
</comment>
<dbReference type="PIRSF" id="PIRSF005096">
    <property type="entry name" value="GALM"/>
    <property type="match status" value="1"/>
</dbReference>
<keyword evidence="4 5" id="KW-0119">Carbohydrate metabolism</keyword>
<dbReference type="GO" id="GO:0033499">
    <property type="term" value="P:galactose catabolic process via UDP-galactose, Leloir pathway"/>
    <property type="evidence" value="ECO:0007669"/>
    <property type="project" value="TreeGrafter"/>
</dbReference>
<dbReference type="Pfam" id="PF01263">
    <property type="entry name" value="Aldose_epim"/>
    <property type="match status" value="1"/>
</dbReference>
<dbReference type="EC" id="5.1.3.3" evidence="5"/>
<protein>
    <recommendedName>
        <fullName evidence="5">Aldose 1-epimerase</fullName>
        <ecNumber evidence="5">5.1.3.3</ecNumber>
    </recommendedName>
</protein>
<dbReference type="PANTHER" id="PTHR10091">
    <property type="entry name" value="ALDOSE-1-EPIMERASE"/>
    <property type="match status" value="1"/>
</dbReference>
<dbReference type="Gene3D" id="2.70.98.10">
    <property type="match status" value="1"/>
</dbReference>